<name>Q1QQK6_NITHX</name>
<dbReference type="HOGENOM" id="CLU_2383192_0_0_5"/>
<dbReference type="Pfam" id="PF12071">
    <property type="entry name" value="DUF3551"/>
    <property type="match status" value="1"/>
</dbReference>
<evidence type="ECO:0000313" key="2">
    <source>
        <dbReference type="EMBL" id="ABE61491.1"/>
    </source>
</evidence>
<protein>
    <recommendedName>
        <fullName evidence="4">DUF3551 domain-containing protein</fullName>
    </recommendedName>
</protein>
<dbReference type="InterPro" id="IPR021937">
    <property type="entry name" value="DUF3551"/>
</dbReference>
<dbReference type="RefSeq" id="WP_011509195.1">
    <property type="nucleotide sequence ID" value="NC_007964.1"/>
</dbReference>
<dbReference type="OrthoDB" id="8141409at2"/>
<proteinExistence type="predicted"/>
<dbReference type="Proteomes" id="UP000001953">
    <property type="component" value="Chromosome"/>
</dbReference>
<evidence type="ECO:0000256" key="1">
    <source>
        <dbReference type="SAM" id="SignalP"/>
    </source>
</evidence>
<dbReference type="EMBL" id="CP000319">
    <property type="protein sequence ID" value="ABE61491.1"/>
    <property type="molecule type" value="Genomic_DNA"/>
</dbReference>
<feature type="chain" id="PRO_5004195851" description="DUF3551 domain-containing protein" evidence="1">
    <location>
        <begin position="24"/>
        <end position="94"/>
    </location>
</feature>
<dbReference type="KEGG" id="nha:Nham_0602"/>
<dbReference type="AlphaFoldDB" id="Q1QQK6"/>
<keyword evidence="1" id="KW-0732">Signal</keyword>
<reference evidence="2 3" key="1">
    <citation type="submission" date="2006-03" db="EMBL/GenBank/DDBJ databases">
        <title>Complete sequence of chromosome of Nitrobacter hamburgensis X14.</title>
        <authorList>
            <consortium name="US DOE Joint Genome Institute"/>
            <person name="Copeland A."/>
            <person name="Lucas S."/>
            <person name="Lapidus A."/>
            <person name="Barry K."/>
            <person name="Detter J.C."/>
            <person name="Glavina del Rio T."/>
            <person name="Hammon N."/>
            <person name="Israni S."/>
            <person name="Dalin E."/>
            <person name="Tice H."/>
            <person name="Pitluck S."/>
            <person name="Chain P."/>
            <person name="Malfatti S."/>
            <person name="Shin M."/>
            <person name="Vergez L."/>
            <person name="Schmutz J."/>
            <person name="Larimer F."/>
            <person name="Land M."/>
            <person name="Hauser L."/>
            <person name="Kyrpides N."/>
            <person name="Ivanova N."/>
            <person name="Ward B."/>
            <person name="Arp D."/>
            <person name="Klotz M."/>
            <person name="Stein L."/>
            <person name="O'Mullan G."/>
            <person name="Starkenburg S."/>
            <person name="Sayavedra L."/>
            <person name="Poret-Peterson A.T."/>
            <person name="Gentry M.E."/>
            <person name="Bruce D."/>
            <person name="Richardson P."/>
        </authorList>
    </citation>
    <scope>NUCLEOTIDE SEQUENCE [LARGE SCALE GENOMIC DNA]</scope>
    <source>
        <strain evidence="3">DSM 10229 / NCIMB 13809 / X14</strain>
    </source>
</reference>
<evidence type="ECO:0008006" key="4">
    <source>
        <dbReference type="Google" id="ProtNLM"/>
    </source>
</evidence>
<keyword evidence="3" id="KW-1185">Reference proteome</keyword>
<accession>Q1QQK6</accession>
<organism evidence="2 3">
    <name type="scientific">Nitrobacter hamburgensis (strain DSM 10229 / NCIMB 13809 / X14)</name>
    <dbReference type="NCBI Taxonomy" id="323097"/>
    <lineage>
        <taxon>Bacteria</taxon>
        <taxon>Pseudomonadati</taxon>
        <taxon>Pseudomonadota</taxon>
        <taxon>Alphaproteobacteria</taxon>
        <taxon>Hyphomicrobiales</taxon>
        <taxon>Nitrobacteraceae</taxon>
        <taxon>Nitrobacter</taxon>
    </lineage>
</organism>
<sequence length="94" mass="9924">MKTVLSAVLAIGTLVSASAPALAQHRTLAQFRATFAQYPAFAQSDAYCLQGDGWGYSGDCRFSTFEACRATASGIGGTCDRNPSGSNYYPTLGW</sequence>
<gene>
    <name evidence="2" type="ordered locus">Nham_0602</name>
</gene>
<evidence type="ECO:0000313" key="3">
    <source>
        <dbReference type="Proteomes" id="UP000001953"/>
    </source>
</evidence>
<feature type="signal peptide" evidence="1">
    <location>
        <begin position="1"/>
        <end position="23"/>
    </location>
</feature>